<gene>
    <name evidence="1" type="ORF">GCM10022380_81320</name>
</gene>
<proteinExistence type="predicted"/>
<keyword evidence="2" id="KW-1185">Reference proteome</keyword>
<name>A0ABP7JRG4_9PSEU</name>
<protein>
    <submittedName>
        <fullName evidence="1">Uncharacterized protein</fullName>
    </submittedName>
</protein>
<evidence type="ECO:0000313" key="2">
    <source>
        <dbReference type="Proteomes" id="UP001501624"/>
    </source>
</evidence>
<sequence length="96" mass="10836">MTYLLSGLYRHLSCRDAGCVSEVKREFDVLGNLMRINAGMGGATRRMLEFQDAHGHLPPHELREMAGIFRDVGTYLEDEATRIEQASTRPSFRAHA</sequence>
<organism evidence="1 2">
    <name type="scientific">Amycolatopsis tucumanensis</name>
    <dbReference type="NCBI Taxonomy" id="401106"/>
    <lineage>
        <taxon>Bacteria</taxon>
        <taxon>Bacillati</taxon>
        <taxon>Actinomycetota</taxon>
        <taxon>Actinomycetes</taxon>
        <taxon>Pseudonocardiales</taxon>
        <taxon>Pseudonocardiaceae</taxon>
        <taxon>Amycolatopsis</taxon>
    </lineage>
</organism>
<comment type="caution">
    <text evidence="1">The sequence shown here is derived from an EMBL/GenBank/DDBJ whole genome shotgun (WGS) entry which is preliminary data.</text>
</comment>
<accession>A0ABP7JRG4</accession>
<dbReference type="Proteomes" id="UP001501624">
    <property type="component" value="Unassembled WGS sequence"/>
</dbReference>
<reference evidence="2" key="1">
    <citation type="journal article" date="2019" name="Int. J. Syst. Evol. Microbiol.">
        <title>The Global Catalogue of Microorganisms (GCM) 10K type strain sequencing project: providing services to taxonomists for standard genome sequencing and annotation.</title>
        <authorList>
            <consortium name="The Broad Institute Genomics Platform"/>
            <consortium name="The Broad Institute Genome Sequencing Center for Infectious Disease"/>
            <person name="Wu L."/>
            <person name="Ma J."/>
        </authorList>
    </citation>
    <scope>NUCLEOTIDE SEQUENCE [LARGE SCALE GENOMIC DNA]</scope>
    <source>
        <strain evidence="2">JCM 17017</strain>
    </source>
</reference>
<evidence type="ECO:0000313" key="1">
    <source>
        <dbReference type="EMBL" id="GAA3851013.1"/>
    </source>
</evidence>
<dbReference type="EMBL" id="BAABCM010000019">
    <property type="protein sequence ID" value="GAA3851013.1"/>
    <property type="molecule type" value="Genomic_DNA"/>
</dbReference>